<reference evidence="15 16" key="1">
    <citation type="submission" date="2011-03" db="EMBL/GenBank/DDBJ databases">
        <title>The complete genome of Archaeoglobus veneficus SNP6.</title>
        <authorList>
            <consortium name="US DOE Joint Genome Institute (JGI-PGF)"/>
            <person name="Lucas S."/>
            <person name="Copeland A."/>
            <person name="Lapidus A."/>
            <person name="Bruce D."/>
            <person name="Goodwin L."/>
            <person name="Pitluck S."/>
            <person name="Kyrpides N."/>
            <person name="Mavromatis K."/>
            <person name="Pagani I."/>
            <person name="Ivanova N."/>
            <person name="Mikhailova N."/>
            <person name="Lu M."/>
            <person name="Detter J.C."/>
            <person name="Tapia R."/>
            <person name="Han C."/>
            <person name="Land M."/>
            <person name="Hauser L."/>
            <person name="Markowitz V."/>
            <person name="Cheng J.-F."/>
            <person name="Hugenholtz P."/>
            <person name="Woyke T."/>
            <person name="Wu D."/>
            <person name="Spring S."/>
            <person name="Brambilla E."/>
            <person name="Klenk H.-P."/>
            <person name="Eisen J.A."/>
        </authorList>
    </citation>
    <scope>NUCLEOTIDE SEQUENCE [LARGE SCALE GENOMIC DNA]</scope>
    <source>
        <strain>SNP6</strain>
    </source>
</reference>
<evidence type="ECO:0000313" key="16">
    <source>
        <dbReference type="Proteomes" id="UP000008136"/>
    </source>
</evidence>
<comment type="subunit">
    <text evidence="3 12">Heterodimer of HisH and HisF.</text>
</comment>
<evidence type="ECO:0000256" key="5">
    <source>
        <dbReference type="ARBA" id="ARBA00022605"/>
    </source>
</evidence>
<keyword evidence="5 12" id="KW-0028">Amino-acid biosynthesis</keyword>
<evidence type="ECO:0000256" key="7">
    <source>
        <dbReference type="ARBA" id="ARBA00022962"/>
    </source>
</evidence>
<keyword evidence="4 12" id="KW-0963">Cytoplasm</keyword>
<keyword evidence="6 12" id="KW-0378">Hydrolase</keyword>
<evidence type="ECO:0000256" key="6">
    <source>
        <dbReference type="ARBA" id="ARBA00022801"/>
    </source>
</evidence>
<feature type="active site" description="Nucleophile" evidence="12 13">
    <location>
        <position position="74"/>
    </location>
</feature>
<evidence type="ECO:0000256" key="1">
    <source>
        <dbReference type="ARBA" id="ARBA00004496"/>
    </source>
</evidence>
<accession>F2KP95</accession>
<dbReference type="GeneID" id="10394621"/>
<dbReference type="AlphaFoldDB" id="F2KP95"/>
<feature type="active site" evidence="12 13">
    <location>
        <position position="176"/>
    </location>
</feature>
<evidence type="ECO:0000256" key="11">
    <source>
        <dbReference type="ARBA" id="ARBA00049534"/>
    </source>
</evidence>
<dbReference type="GO" id="GO:0005737">
    <property type="term" value="C:cytoplasm"/>
    <property type="evidence" value="ECO:0007669"/>
    <property type="project" value="UniProtKB-SubCell"/>
</dbReference>
<dbReference type="FunFam" id="3.40.50.880:FF:000009">
    <property type="entry name" value="Imidazole glycerol phosphate synthase subunit HisH"/>
    <property type="match status" value="1"/>
</dbReference>
<keyword evidence="8 12" id="KW-0368">Histidine biosynthesis</keyword>
<keyword evidence="7 12" id="KW-0315">Glutamine amidotransferase</keyword>
<dbReference type="KEGG" id="ave:Arcve_1497"/>
<comment type="function">
    <text evidence="12">IGPS catalyzes the conversion of PRFAR and glutamine to IGP, AICAR and glutamate. The HisH subunit catalyzes the hydrolysis of glutamine to glutamate and ammonia as part of the synthesis of IGP and AICAR. The resulting ammonia molecule is channeled to the active site of HisF.</text>
</comment>
<dbReference type="Gene3D" id="3.40.50.880">
    <property type="match status" value="1"/>
</dbReference>
<comment type="subcellular location">
    <subcellularLocation>
        <location evidence="1 12">Cytoplasm</location>
    </subcellularLocation>
</comment>
<evidence type="ECO:0000313" key="15">
    <source>
        <dbReference type="EMBL" id="AEA47499.1"/>
    </source>
</evidence>
<dbReference type="InterPro" id="IPR017926">
    <property type="entry name" value="GATASE"/>
</dbReference>
<dbReference type="UniPathway" id="UPA00031">
    <property type="reaction ID" value="UER00010"/>
</dbReference>
<comment type="catalytic activity">
    <reaction evidence="11 12">
        <text>L-glutamine + H2O = L-glutamate + NH4(+)</text>
        <dbReference type="Rhea" id="RHEA:15889"/>
        <dbReference type="ChEBI" id="CHEBI:15377"/>
        <dbReference type="ChEBI" id="CHEBI:28938"/>
        <dbReference type="ChEBI" id="CHEBI:29985"/>
        <dbReference type="ChEBI" id="CHEBI:58359"/>
        <dbReference type="EC" id="3.5.1.2"/>
    </reaction>
</comment>
<name>F2KP95_ARCVS</name>
<dbReference type="RefSeq" id="WP_013684160.1">
    <property type="nucleotide sequence ID" value="NC_015320.1"/>
</dbReference>
<dbReference type="OrthoDB" id="33401at2157"/>
<dbReference type="PROSITE" id="PS51273">
    <property type="entry name" value="GATASE_TYPE_1"/>
    <property type="match status" value="1"/>
</dbReference>
<comment type="pathway">
    <text evidence="2 12">Amino-acid biosynthesis; L-histidine biosynthesis; L-histidine from 5-phospho-alpha-D-ribose 1-diphosphate: step 5/9.</text>
</comment>
<dbReference type="CDD" id="cd01748">
    <property type="entry name" value="GATase1_IGP_Synthase"/>
    <property type="match status" value="1"/>
</dbReference>
<dbReference type="GO" id="GO:0000105">
    <property type="term" value="P:L-histidine biosynthetic process"/>
    <property type="evidence" value="ECO:0007669"/>
    <property type="project" value="UniProtKB-UniRule"/>
</dbReference>
<dbReference type="HAMAP" id="MF_00278">
    <property type="entry name" value="HisH"/>
    <property type="match status" value="1"/>
</dbReference>
<sequence>MITIVDYGVGNLRSIHKAIEFVGGNAVVTSDAGVIEEADAIVLPGVGAFKPAMDRLKSFEKLIKDANVPVMGICLGMQLFATESEEGGLYEGLDVIPGRVVKFPADVGKIPHMGWNQIKIHVEHPLLEGVKDGSYVYFVHSYHMKTDSEHVLSTTDYGIEFVSAVFRDNFVGFQFHPEKSGREGLKIIKNFVKLAGK</sequence>
<feature type="active site" evidence="12 13">
    <location>
        <position position="178"/>
    </location>
</feature>
<dbReference type="PIRSF" id="PIRSF000495">
    <property type="entry name" value="Amidotransf_hisH"/>
    <property type="match status" value="1"/>
</dbReference>
<dbReference type="GO" id="GO:0004359">
    <property type="term" value="F:glutaminase activity"/>
    <property type="evidence" value="ECO:0007669"/>
    <property type="project" value="UniProtKB-EC"/>
</dbReference>
<evidence type="ECO:0000256" key="13">
    <source>
        <dbReference type="PIRSR" id="PIRSR000495-1"/>
    </source>
</evidence>
<dbReference type="Pfam" id="PF00117">
    <property type="entry name" value="GATase"/>
    <property type="match status" value="1"/>
</dbReference>
<dbReference type="eggNOG" id="arCOG00089">
    <property type="taxonomic scope" value="Archaea"/>
</dbReference>
<dbReference type="InterPro" id="IPR029062">
    <property type="entry name" value="Class_I_gatase-like"/>
</dbReference>
<dbReference type="EMBL" id="CP002588">
    <property type="protein sequence ID" value="AEA47499.1"/>
    <property type="molecule type" value="Genomic_DNA"/>
</dbReference>
<dbReference type="NCBIfam" id="TIGR01855">
    <property type="entry name" value="IMP_synth_hisH"/>
    <property type="match status" value="1"/>
</dbReference>
<evidence type="ECO:0000259" key="14">
    <source>
        <dbReference type="Pfam" id="PF00117"/>
    </source>
</evidence>
<gene>
    <name evidence="12" type="primary">hisH</name>
    <name evidence="15" type="ordered locus">Arcve_1497</name>
</gene>
<keyword evidence="9 12" id="KW-0456">Lyase</keyword>
<dbReference type="EC" id="3.5.1.2" evidence="12"/>
<organism evidence="15 16">
    <name type="scientific">Archaeoglobus veneficus (strain DSM 11195 / SNP6)</name>
    <dbReference type="NCBI Taxonomy" id="693661"/>
    <lineage>
        <taxon>Archaea</taxon>
        <taxon>Methanobacteriati</taxon>
        <taxon>Methanobacteriota</taxon>
        <taxon>Archaeoglobi</taxon>
        <taxon>Archaeoglobales</taxon>
        <taxon>Archaeoglobaceae</taxon>
        <taxon>Archaeoglobus</taxon>
    </lineage>
</organism>
<feature type="domain" description="Glutamine amidotransferase" evidence="14">
    <location>
        <begin position="4"/>
        <end position="192"/>
    </location>
</feature>
<evidence type="ECO:0000256" key="9">
    <source>
        <dbReference type="ARBA" id="ARBA00023239"/>
    </source>
</evidence>
<dbReference type="MEROPS" id="C26.965"/>
<evidence type="ECO:0000256" key="4">
    <source>
        <dbReference type="ARBA" id="ARBA00022490"/>
    </source>
</evidence>
<keyword evidence="16" id="KW-1185">Reference proteome</keyword>
<evidence type="ECO:0000256" key="3">
    <source>
        <dbReference type="ARBA" id="ARBA00011152"/>
    </source>
</evidence>
<dbReference type="EC" id="4.3.2.10" evidence="12"/>
<dbReference type="Proteomes" id="UP000008136">
    <property type="component" value="Chromosome"/>
</dbReference>
<evidence type="ECO:0000256" key="2">
    <source>
        <dbReference type="ARBA" id="ARBA00005091"/>
    </source>
</evidence>
<dbReference type="GO" id="GO:0016829">
    <property type="term" value="F:lyase activity"/>
    <property type="evidence" value="ECO:0007669"/>
    <property type="project" value="UniProtKB-KW"/>
</dbReference>
<dbReference type="HOGENOM" id="CLU_071837_2_2_2"/>
<dbReference type="GO" id="GO:0000107">
    <property type="term" value="F:imidazoleglycerol-phosphate synthase activity"/>
    <property type="evidence" value="ECO:0007669"/>
    <property type="project" value="UniProtKB-UniRule"/>
</dbReference>
<dbReference type="PANTHER" id="PTHR42701">
    <property type="entry name" value="IMIDAZOLE GLYCEROL PHOSPHATE SYNTHASE SUBUNIT HISH"/>
    <property type="match status" value="1"/>
</dbReference>
<dbReference type="InterPro" id="IPR010139">
    <property type="entry name" value="Imidazole-glycPsynth_HisH"/>
</dbReference>
<dbReference type="SUPFAM" id="SSF52317">
    <property type="entry name" value="Class I glutamine amidotransferase-like"/>
    <property type="match status" value="1"/>
</dbReference>
<dbReference type="PANTHER" id="PTHR42701:SF1">
    <property type="entry name" value="IMIDAZOLE GLYCEROL PHOSPHATE SYNTHASE SUBUNIT HISH"/>
    <property type="match status" value="1"/>
</dbReference>
<comment type="catalytic activity">
    <reaction evidence="10 12">
        <text>5-[(5-phospho-1-deoxy-D-ribulos-1-ylimino)methylamino]-1-(5-phospho-beta-D-ribosyl)imidazole-4-carboxamide + L-glutamine = D-erythro-1-(imidazol-4-yl)glycerol 3-phosphate + 5-amino-1-(5-phospho-beta-D-ribosyl)imidazole-4-carboxamide + L-glutamate + H(+)</text>
        <dbReference type="Rhea" id="RHEA:24793"/>
        <dbReference type="ChEBI" id="CHEBI:15378"/>
        <dbReference type="ChEBI" id="CHEBI:29985"/>
        <dbReference type="ChEBI" id="CHEBI:58278"/>
        <dbReference type="ChEBI" id="CHEBI:58359"/>
        <dbReference type="ChEBI" id="CHEBI:58475"/>
        <dbReference type="ChEBI" id="CHEBI:58525"/>
        <dbReference type="EC" id="4.3.2.10"/>
    </reaction>
</comment>
<dbReference type="STRING" id="693661.Arcve_1497"/>
<protein>
    <recommendedName>
        <fullName evidence="12">Imidazole glycerol phosphate synthase subunit HisH</fullName>
        <ecNumber evidence="12">4.3.2.10</ecNumber>
    </recommendedName>
    <alternativeName>
        <fullName evidence="12">IGP synthase glutaminase subunit</fullName>
        <ecNumber evidence="12">3.5.1.2</ecNumber>
    </alternativeName>
    <alternativeName>
        <fullName evidence="12">IGP synthase subunit HisH</fullName>
    </alternativeName>
    <alternativeName>
        <fullName evidence="12">ImGP synthase subunit HisH</fullName>
        <shortName evidence="12">IGPS subunit HisH</shortName>
    </alternativeName>
</protein>
<proteinExistence type="inferred from homology"/>
<evidence type="ECO:0000256" key="12">
    <source>
        <dbReference type="HAMAP-Rule" id="MF_00278"/>
    </source>
</evidence>
<evidence type="ECO:0000256" key="8">
    <source>
        <dbReference type="ARBA" id="ARBA00023102"/>
    </source>
</evidence>
<evidence type="ECO:0000256" key="10">
    <source>
        <dbReference type="ARBA" id="ARBA00047838"/>
    </source>
</evidence>